<dbReference type="InterPro" id="IPR009908">
    <property type="entry name" value="Methylamine_util_MauE"/>
</dbReference>
<dbReference type="UniPathway" id="UPA00895"/>
<keyword evidence="7 8" id="KW-0472">Membrane</keyword>
<evidence type="ECO:0000259" key="9">
    <source>
        <dbReference type="Pfam" id="PF07291"/>
    </source>
</evidence>
<comment type="function">
    <text evidence="1">May be specifically involved in the processing, transport, and/or maturation of the MADH beta-subunit.</text>
</comment>
<reference evidence="11" key="1">
    <citation type="submission" date="2017-02" db="EMBL/GenBank/DDBJ databases">
        <authorList>
            <person name="Varghese N."/>
            <person name="Submissions S."/>
        </authorList>
    </citation>
    <scope>NUCLEOTIDE SEQUENCE [LARGE SCALE GENOMIC DNA]</scope>
    <source>
        <strain evidence="11">SM117</strain>
    </source>
</reference>
<evidence type="ECO:0000256" key="5">
    <source>
        <dbReference type="ARBA" id="ARBA00022692"/>
    </source>
</evidence>
<comment type="pathway">
    <text evidence="3">One-carbon metabolism; methylamine degradation.</text>
</comment>
<evidence type="ECO:0000256" key="1">
    <source>
        <dbReference type="ARBA" id="ARBA00003475"/>
    </source>
</evidence>
<evidence type="ECO:0000256" key="2">
    <source>
        <dbReference type="ARBA" id="ARBA00004141"/>
    </source>
</evidence>
<evidence type="ECO:0000256" key="3">
    <source>
        <dbReference type="ARBA" id="ARBA00004856"/>
    </source>
</evidence>
<dbReference type="GO" id="GO:0030416">
    <property type="term" value="P:methylamine metabolic process"/>
    <property type="evidence" value="ECO:0007669"/>
    <property type="project" value="InterPro"/>
</dbReference>
<comment type="subcellular location">
    <subcellularLocation>
        <location evidence="2">Membrane</location>
        <topology evidence="2">Multi-pass membrane protein</topology>
    </subcellularLocation>
</comment>
<dbReference type="EMBL" id="FVZE01000004">
    <property type="protein sequence ID" value="SLK02311.1"/>
    <property type="molecule type" value="Genomic_DNA"/>
</dbReference>
<name>A0A1U6I2U3_9SPHN</name>
<dbReference type="Proteomes" id="UP000190989">
    <property type="component" value="Unassembled WGS sequence"/>
</dbReference>
<sequence length="162" mass="16574">MSALTLFLALVLAISAGHKFASPQRMAQATARLTGMPEATATAAAFAAAGLEGLAALALLLEPTRTGGAIAATALWCGYGALLLGRRGQTLDCGCDLSQRAKRIGASAICRPFCLAGLALFALAAPVPFLWTVDAPFAAFALLALWFASAELGALPLNARTR</sequence>
<feature type="transmembrane region" description="Helical" evidence="8">
    <location>
        <begin position="41"/>
        <end position="61"/>
    </location>
</feature>
<evidence type="ECO:0000256" key="7">
    <source>
        <dbReference type="ARBA" id="ARBA00023136"/>
    </source>
</evidence>
<protein>
    <recommendedName>
        <fullName evidence="4">Methylamine utilization protein MauE</fullName>
    </recommendedName>
</protein>
<keyword evidence="11" id="KW-1185">Reference proteome</keyword>
<evidence type="ECO:0000313" key="10">
    <source>
        <dbReference type="EMBL" id="SLK02311.1"/>
    </source>
</evidence>
<keyword evidence="6 8" id="KW-1133">Transmembrane helix</keyword>
<evidence type="ECO:0000256" key="4">
    <source>
        <dbReference type="ARBA" id="ARBA00019078"/>
    </source>
</evidence>
<feature type="transmembrane region" description="Helical" evidence="8">
    <location>
        <begin position="137"/>
        <end position="157"/>
    </location>
</feature>
<dbReference type="AlphaFoldDB" id="A0A1U6I2U3"/>
<feature type="domain" description="Methylamine utilisation protein MauE" evidence="9">
    <location>
        <begin position="3"/>
        <end position="124"/>
    </location>
</feature>
<accession>A0A1U6I2U3</accession>
<evidence type="ECO:0000313" key="11">
    <source>
        <dbReference type="Proteomes" id="UP000190989"/>
    </source>
</evidence>
<dbReference type="RefSeq" id="WP_079730779.1">
    <property type="nucleotide sequence ID" value="NZ_FVZE01000004.1"/>
</dbReference>
<evidence type="ECO:0000256" key="6">
    <source>
        <dbReference type="ARBA" id="ARBA00022989"/>
    </source>
</evidence>
<dbReference type="STRING" id="428990.SAMN06295987_10469"/>
<dbReference type="GO" id="GO:0016020">
    <property type="term" value="C:membrane"/>
    <property type="evidence" value="ECO:0007669"/>
    <property type="project" value="UniProtKB-SubCell"/>
</dbReference>
<proteinExistence type="predicted"/>
<keyword evidence="5 8" id="KW-0812">Transmembrane</keyword>
<dbReference type="Pfam" id="PF07291">
    <property type="entry name" value="MauE"/>
    <property type="match status" value="1"/>
</dbReference>
<feature type="transmembrane region" description="Helical" evidence="8">
    <location>
        <begin position="108"/>
        <end position="131"/>
    </location>
</feature>
<organism evidence="10 11">
    <name type="scientific">Novosphingobium mathurense</name>
    <dbReference type="NCBI Taxonomy" id="428990"/>
    <lineage>
        <taxon>Bacteria</taxon>
        <taxon>Pseudomonadati</taxon>
        <taxon>Pseudomonadota</taxon>
        <taxon>Alphaproteobacteria</taxon>
        <taxon>Sphingomonadales</taxon>
        <taxon>Sphingomonadaceae</taxon>
        <taxon>Novosphingobium</taxon>
    </lineage>
</organism>
<gene>
    <name evidence="10" type="ORF">SAMN06295987_10469</name>
</gene>
<evidence type="ECO:0000256" key="8">
    <source>
        <dbReference type="SAM" id="Phobius"/>
    </source>
</evidence>